<protein>
    <submittedName>
        <fullName evidence="2">Alpha/beta fold hydrolase</fullName>
    </submittedName>
</protein>
<feature type="domain" description="AB hydrolase-1" evidence="1">
    <location>
        <begin position="3"/>
        <end position="238"/>
    </location>
</feature>
<dbReference type="RefSeq" id="WP_409119966.1">
    <property type="nucleotide sequence ID" value="NZ_JBJVNI010000001.1"/>
</dbReference>
<accession>A0ABW9HJS1</accession>
<dbReference type="InterPro" id="IPR000073">
    <property type="entry name" value="AB_hydrolase_1"/>
</dbReference>
<dbReference type="Gene3D" id="3.40.50.1820">
    <property type="entry name" value="alpha/beta hydrolase"/>
    <property type="match status" value="1"/>
</dbReference>
<organism evidence="2 3">
    <name type="scientific">Streptomyces niveiscabiei</name>
    <dbReference type="NCBI Taxonomy" id="164115"/>
    <lineage>
        <taxon>Bacteria</taxon>
        <taxon>Bacillati</taxon>
        <taxon>Actinomycetota</taxon>
        <taxon>Actinomycetes</taxon>
        <taxon>Kitasatosporales</taxon>
        <taxon>Streptomycetaceae</taxon>
        <taxon>Streptomyces</taxon>
    </lineage>
</organism>
<name>A0ABW9HJS1_9ACTN</name>
<evidence type="ECO:0000313" key="3">
    <source>
        <dbReference type="Proteomes" id="UP001631957"/>
    </source>
</evidence>
<dbReference type="InterPro" id="IPR000639">
    <property type="entry name" value="Epox_hydrolase-like"/>
</dbReference>
<dbReference type="InterPro" id="IPR029058">
    <property type="entry name" value="AB_hydrolase_fold"/>
</dbReference>
<proteinExistence type="predicted"/>
<keyword evidence="2" id="KW-0378">Hydrolase</keyword>
<dbReference type="PRINTS" id="PR00412">
    <property type="entry name" value="EPOXHYDRLASE"/>
</dbReference>
<dbReference type="SUPFAM" id="SSF53474">
    <property type="entry name" value="alpha/beta-Hydrolases"/>
    <property type="match status" value="1"/>
</dbReference>
<keyword evidence="3" id="KW-1185">Reference proteome</keyword>
<dbReference type="GO" id="GO:0016787">
    <property type="term" value="F:hydrolase activity"/>
    <property type="evidence" value="ECO:0007669"/>
    <property type="project" value="UniProtKB-KW"/>
</dbReference>
<reference evidence="2 3" key="1">
    <citation type="submission" date="2024-12" db="EMBL/GenBank/DDBJ databases">
        <title>Forecasting of Potato common scab and diversities of Pathogenic streptomyces spp. in china.</title>
        <authorList>
            <person name="Handique U."/>
            <person name="Wu J."/>
        </authorList>
    </citation>
    <scope>NUCLEOTIDE SEQUENCE [LARGE SCALE GENOMIC DNA]</scope>
    <source>
        <strain evidence="2 3">ZRIMU1530</strain>
    </source>
</reference>
<dbReference type="Pfam" id="PF12697">
    <property type="entry name" value="Abhydrolase_6"/>
    <property type="match status" value="1"/>
</dbReference>
<gene>
    <name evidence="2" type="ORF">ACKI18_00290</name>
</gene>
<dbReference type="Proteomes" id="UP001631957">
    <property type="component" value="Unassembled WGS sequence"/>
</dbReference>
<evidence type="ECO:0000259" key="1">
    <source>
        <dbReference type="Pfam" id="PF12697"/>
    </source>
</evidence>
<dbReference type="EMBL" id="JBJVNI010000001">
    <property type="protein sequence ID" value="MFM9607142.1"/>
    <property type="molecule type" value="Genomic_DNA"/>
</dbReference>
<evidence type="ECO:0000313" key="2">
    <source>
        <dbReference type="EMBL" id="MFM9607142.1"/>
    </source>
</evidence>
<sequence>MTVVFVHGVPETAAIWDRLRQRLGRESVALGLPGFGTERPAGFGGGKDAHAEWLAARLRELPGPVDLVGHDWGALLTYRVATAYDVPLRSWAADVAGVMHPAYVWHEFAQIWQTHGDGEAWFDNLRATPHDAPGSIAGVLRAQGVREDDARSLHEGIDEAMGREILGLYRSATPNLYAHWGADLRETPAPGLVLHPAGDRYDDPDAGAEVARMLGAWVRVLDGAGHQWPLQDPDQAVDVLCAFWDAVG</sequence>
<comment type="caution">
    <text evidence="2">The sequence shown here is derived from an EMBL/GenBank/DDBJ whole genome shotgun (WGS) entry which is preliminary data.</text>
</comment>